<evidence type="ECO:0000313" key="2">
    <source>
        <dbReference type="EMBL" id="WVX80831.1"/>
    </source>
</evidence>
<keyword evidence="3" id="KW-1185">Reference proteome</keyword>
<evidence type="ECO:0000313" key="3">
    <source>
        <dbReference type="Proteomes" id="UP001357223"/>
    </source>
</evidence>
<name>A0ABZ2CAR5_9BACI</name>
<evidence type="ECO:0000256" key="1">
    <source>
        <dbReference type="SAM" id="Phobius"/>
    </source>
</evidence>
<organism evidence="2 3">
    <name type="scientific">Niallia oryzisoli</name>
    <dbReference type="NCBI Taxonomy" id="1737571"/>
    <lineage>
        <taxon>Bacteria</taxon>
        <taxon>Bacillati</taxon>
        <taxon>Bacillota</taxon>
        <taxon>Bacilli</taxon>
        <taxon>Bacillales</taxon>
        <taxon>Bacillaceae</taxon>
        <taxon>Niallia</taxon>
    </lineage>
</organism>
<protein>
    <submittedName>
        <fullName evidence="2">Uncharacterized protein</fullName>
    </submittedName>
</protein>
<gene>
    <name evidence="2" type="ORF">R4Z09_27045</name>
</gene>
<dbReference type="EMBL" id="CP137640">
    <property type="protein sequence ID" value="WVX80831.1"/>
    <property type="molecule type" value="Genomic_DNA"/>
</dbReference>
<feature type="transmembrane region" description="Helical" evidence="1">
    <location>
        <begin position="37"/>
        <end position="60"/>
    </location>
</feature>
<proteinExistence type="predicted"/>
<feature type="transmembrane region" description="Helical" evidence="1">
    <location>
        <begin position="6"/>
        <end position="25"/>
    </location>
</feature>
<sequence>MAEIIILLGIGILPVVLSIFLQKKIIQSNKSVVLKSIGNYVLLALVQTILLVGLLLIQIAMFPDVAGGAIGWFFVAYVIYSPFVLIFNLVVMIVAHRILRKKI</sequence>
<keyword evidence="1" id="KW-0472">Membrane</keyword>
<keyword evidence="1" id="KW-0812">Transmembrane</keyword>
<feature type="transmembrane region" description="Helical" evidence="1">
    <location>
        <begin position="72"/>
        <end position="95"/>
    </location>
</feature>
<reference evidence="2 3" key="1">
    <citation type="submission" date="2023-10" db="EMBL/GenBank/DDBJ databases">
        <title>Niallia locisalis sp.nov. isolated from a salt pond sample.</title>
        <authorList>
            <person name="Li X.-J."/>
            <person name="Dong L."/>
        </authorList>
    </citation>
    <scope>NUCLEOTIDE SEQUENCE [LARGE SCALE GENOMIC DNA]</scope>
    <source>
        <strain evidence="2 3">DSM 29761</strain>
    </source>
</reference>
<accession>A0ABZ2CAR5</accession>
<keyword evidence="1" id="KW-1133">Transmembrane helix</keyword>
<dbReference type="Proteomes" id="UP001357223">
    <property type="component" value="Chromosome"/>
</dbReference>
<dbReference type="RefSeq" id="WP_338449762.1">
    <property type="nucleotide sequence ID" value="NZ_CP137640.1"/>
</dbReference>